<keyword evidence="5" id="KW-1003">Cell membrane</keyword>
<evidence type="ECO:0000256" key="7">
    <source>
        <dbReference type="ARBA" id="ARBA00022779"/>
    </source>
</evidence>
<dbReference type="GO" id="GO:0005886">
    <property type="term" value="C:plasma membrane"/>
    <property type="evidence" value="ECO:0007669"/>
    <property type="project" value="UniProtKB-SubCell"/>
</dbReference>
<dbReference type="EMBL" id="NJBN01000001">
    <property type="protein sequence ID" value="TKJ42225.1"/>
    <property type="molecule type" value="Genomic_DNA"/>
</dbReference>
<protein>
    <recommendedName>
        <fullName evidence="4">Flagellar motor switch protein FliG</fullName>
    </recommendedName>
</protein>
<dbReference type="Proteomes" id="UP000319619">
    <property type="component" value="Unassembled WGS sequence"/>
</dbReference>
<dbReference type="InterPro" id="IPR011002">
    <property type="entry name" value="FliG_a-hlx"/>
</dbReference>
<evidence type="ECO:0000256" key="1">
    <source>
        <dbReference type="ARBA" id="ARBA00004117"/>
    </source>
</evidence>
<keyword evidence="14" id="KW-0282">Flagellum</keyword>
<evidence type="ECO:0000256" key="2">
    <source>
        <dbReference type="ARBA" id="ARBA00004413"/>
    </source>
</evidence>
<dbReference type="Gene3D" id="1.10.220.30">
    <property type="match status" value="3"/>
</dbReference>
<dbReference type="InterPro" id="IPR032779">
    <property type="entry name" value="FliG_M"/>
</dbReference>
<dbReference type="PRINTS" id="PR00954">
    <property type="entry name" value="FLGMOTORFLIG"/>
</dbReference>
<dbReference type="GO" id="GO:0006935">
    <property type="term" value="P:chemotaxis"/>
    <property type="evidence" value="ECO:0007669"/>
    <property type="project" value="UniProtKB-KW"/>
</dbReference>
<feature type="domain" description="Flagellar motor switch protein FliG middle" evidence="12">
    <location>
        <begin position="124"/>
        <end position="193"/>
    </location>
</feature>
<keyword evidence="14" id="KW-0969">Cilium</keyword>
<evidence type="ECO:0000256" key="8">
    <source>
        <dbReference type="ARBA" id="ARBA00023136"/>
    </source>
</evidence>
<dbReference type="Pfam" id="PF14842">
    <property type="entry name" value="FliG_N"/>
    <property type="match status" value="1"/>
</dbReference>
<dbReference type="Pfam" id="PF01706">
    <property type="entry name" value="FliG_C"/>
    <property type="match status" value="1"/>
</dbReference>
<evidence type="ECO:0000313" key="14">
    <source>
        <dbReference type="EMBL" id="TKJ42225.1"/>
    </source>
</evidence>
<keyword evidence="8" id="KW-0472">Membrane</keyword>
<dbReference type="InterPro" id="IPR000090">
    <property type="entry name" value="Flg_Motor_Flig"/>
</dbReference>
<comment type="similarity">
    <text evidence="3">Belongs to the FliG family.</text>
</comment>
<evidence type="ECO:0000259" key="11">
    <source>
        <dbReference type="Pfam" id="PF01706"/>
    </source>
</evidence>
<dbReference type="GO" id="GO:0009425">
    <property type="term" value="C:bacterial-type flagellum basal body"/>
    <property type="evidence" value="ECO:0007669"/>
    <property type="project" value="UniProtKB-SubCell"/>
</dbReference>
<comment type="caution">
    <text evidence="14">The sequence shown here is derived from an EMBL/GenBank/DDBJ whole genome shotgun (WGS) entry which is preliminary data.</text>
</comment>
<feature type="domain" description="Flagellar motor switch protein FliG C-terminal" evidence="11">
    <location>
        <begin position="225"/>
        <end position="331"/>
    </location>
</feature>
<evidence type="ECO:0000313" key="15">
    <source>
        <dbReference type="Proteomes" id="UP000319619"/>
    </source>
</evidence>
<reference evidence="14 15" key="1">
    <citation type="submission" date="2017-06" db="EMBL/GenBank/DDBJ databases">
        <title>Novel microbial phyla capable of carbon fixation and sulfur reduction in deep-sea sediments.</title>
        <authorList>
            <person name="Huang J."/>
            <person name="Baker B."/>
            <person name="Wang Y."/>
        </authorList>
    </citation>
    <scope>NUCLEOTIDE SEQUENCE [LARGE SCALE GENOMIC DNA]</scope>
    <source>
        <strain evidence="14">B3_LCP</strain>
    </source>
</reference>
<dbReference type="GO" id="GO:0003774">
    <property type="term" value="F:cytoskeletal motor activity"/>
    <property type="evidence" value="ECO:0007669"/>
    <property type="project" value="InterPro"/>
</dbReference>
<dbReference type="PANTHER" id="PTHR30534">
    <property type="entry name" value="FLAGELLAR MOTOR SWITCH PROTEIN FLIG"/>
    <property type="match status" value="1"/>
</dbReference>
<sequence length="339" mass="38008">MPLPAVNTQEHETLIGSQKVAIVILALGASIGAEIYKLLSEEEIQHVTQQIALLKNIPSVTIRRVMEEFHTMIKAQEYITNGGIEYSREILEASVGEQKAKDILRDVEMSMQVKGFNVLQEVDPNQLMAFLQKEHPQTVALVLTQLNPLQAATVLIDLPQPVQVDVTHRLSKMERVFPETIKAVERVLESRIDFSQGSHQLGGVKSAADILNLVGQRHEKNIMNGLAKEDPELATEIKNLMFVFEDVIALDDRSVQKVLKEVDNKDLAFALKAVSEELKGKILSNMSKRASDIVLEELKFMGPVRLREVEEAQQKIIEIIRRLEEEGQIVLGSAQDQLI</sequence>
<dbReference type="InterPro" id="IPR023087">
    <property type="entry name" value="Flg_Motor_Flig_C"/>
</dbReference>
<dbReference type="AlphaFoldDB" id="A0A532V4U7"/>
<keyword evidence="6" id="KW-0145">Chemotaxis</keyword>
<evidence type="ECO:0000256" key="9">
    <source>
        <dbReference type="ARBA" id="ARBA00023143"/>
    </source>
</evidence>
<dbReference type="GO" id="GO:0071973">
    <property type="term" value="P:bacterial-type flagellum-dependent cell motility"/>
    <property type="evidence" value="ECO:0007669"/>
    <property type="project" value="InterPro"/>
</dbReference>
<dbReference type="SUPFAM" id="SSF48029">
    <property type="entry name" value="FliG"/>
    <property type="match status" value="2"/>
</dbReference>
<proteinExistence type="inferred from homology"/>
<dbReference type="PIRSF" id="PIRSF003161">
    <property type="entry name" value="FliG"/>
    <property type="match status" value="1"/>
</dbReference>
<keyword evidence="7" id="KW-0283">Flagellar rotation</keyword>
<dbReference type="Pfam" id="PF14841">
    <property type="entry name" value="FliG_M"/>
    <property type="match status" value="1"/>
</dbReference>
<evidence type="ECO:0000256" key="3">
    <source>
        <dbReference type="ARBA" id="ARBA00010299"/>
    </source>
</evidence>
<dbReference type="NCBIfam" id="TIGR00207">
    <property type="entry name" value="fliG"/>
    <property type="match status" value="1"/>
</dbReference>
<keyword evidence="9" id="KW-0975">Bacterial flagellum</keyword>
<evidence type="ECO:0000259" key="13">
    <source>
        <dbReference type="Pfam" id="PF14842"/>
    </source>
</evidence>
<name>A0A532V4U7_UNCL8</name>
<keyword evidence="14" id="KW-0966">Cell projection</keyword>
<evidence type="ECO:0000259" key="12">
    <source>
        <dbReference type="Pfam" id="PF14841"/>
    </source>
</evidence>
<feature type="domain" description="Flagellar motor switch protein FliG N-terminal" evidence="13">
    <location>
        <begin position="14"/>
        <end position="116"/>
    </location>
</feature>
<evidence type="ECO:0000256" key="6">
    <source>
        <dbReference type="ARBA" id="ARBA00022500"/>
    </source>
</evidence>
<evidence type="ECO:0000256" key="4">
    <source>
        <dbReference type="ARBA" id="ARBA00021870"/>
    </source>
</evidence>
<comment type="subcellular location">
    <subcellularLocation>
        <location evidence="1">Bacterial flagellum basal body</location>
    </subcellularLocation>
    <subcellularLocation>
        <location evidence="2">Cell membrane</location>
        <topology evidence="2">Peripheral membrane protein</topology>
        <orientation evidence="2">Cytoplasmic side</orientation>
    </subcellularLocation>
</comment>
<dbReference type="FunFam" id="1.10.220.30:FF:000001">
    <property type="entry name" value="Flagellar motor switch protein FliG"/>
    <property type="match status" value="1"/>
</dbReference>
<accession>A0A532V4U7</accession>
<comment type="function">
    <text evidence="10">FliG is one of three proteins (FliG, FliN, FliM) that forms the rotor-mounted switch complex (C ring), located at the base of the basal body. This complex interacts with the CheY and CheZ chemotaxis proteins, in addition to contacting components of the motor that determine the direction of flagellar rotation.</text>
</comment>
<gene>
    <name evidence="14" type="primary">fliG</name>
    <name evidence="14" type="ORF">CEE37_00685</name>
</gene>
<dbReference type="InterPro" id="IPR028263">
    <property type="entry name" value="FliG_N"/>
</dbReference>
<dbReference type="PANTHER" id="PTHR30534:SF0">
    <property type="entry name" value="FLAGELLAR MOTOR SWITCH PROTEIN FLIG"/>
    <property type="match status" value="1"/>
</dbReference>
<organism evidence="14 15">
    <name type="scientific">candidate division LCP-89 bacterium B3_LCP</name>
    <dbReference type="NCBI Taxonomy" id="2012998"/>
    <lineage>
        <taxon>Bacteria</taxon>
        <taxon>Pseudomonadati</taxon>
        <taxon>Bacteria division LCP-89</taxon>
    </lineage>
</organism>
<evidence type="ECO:0000256" key="5">
    <source>
        <dbReference type="ARBA" id="ARBA00022475"/>
    </source>
</evidence>
<evidence type="ECO:0000256" key="10">
    <source>
        <dbReference type="ARBA" id="ARBA00025598"/>
    </source>
</evidence>